<dbReference type="AlphaFoldDB" id="A0A4R0IP32"/>
<dbReference type="EMBL" id="SJKC01000005">
    <property type="protein sequence ID" value="TCC33126.1"/>
    <property type="molecule type" value="Genomic_DNA"/>
</dbReference>
<accession>A0A4R0IP32</accession>
<keyword evidence="1" id="KW-0378">Hydrolase</keyword>
<dbReference type="Gene3D" id="3.40.50.1820">
    <property type="entry name" value="alpha/beta hydrolase"/>
    <property type="match status" value="1"/>
</dbReference>
<dbReference type="SUPFAM" id="SSF53474">
    <property type="entry name" value="alpha/beta-Hydrolases"/>
    <property type="match status" value="1"/>
</dbReference>
<evidence type="ECO:0000313" key="2">
    <source>
        <dbReference type="Proteomes" id="UP000294225"/>
    </source>
</evidence>
<protein>
    <submittedName>
        <fullName evidence="1">Alpha/beta hydrolase</fullName>
    </submittedName>
</protein>
<dbReference type="Proteomes" id="UP000294225">
    <property type="component" value="Unassembled WGS sequence"/>
</dbReference>
<dbReference type="InterPro" id="IPR029058">
    <property type="entry name" value="AB_hydrolase_fold"/>
</dbReference>
<evidence type="ECO:0000313" key="1">
    <source>
        <dbReference type="EMBL" id="TCC33126.1"/>
    </source>
</evidence>
<dbReference type="RefSeq" id="WP_131499100.1">
    <property type="nucleotide sequence ID" value="NZ_SJKC01000005.1"/>
</dbReference>
<gene>
    <name evidence="1" type="ORF">E0H92_33805</name>
</gene>
<comment type="caution">
    <text evidence="1">The sequence shown here is derived from an EMBL/GenBank/DDBJ whole genome shotgun (WGS) entry which is preliminary data.</text>
</comment>
<dbReference type="GO" id="GO:0016787">
    <property type="term" value="F:hydrolase activity"/>
    <property type="evidence" value="ECO:0007669"/>
    <property type="project" value="UniProtKB-KW"/>
</dbReference>
<name>A0A4R0IP32_9ACTN</name>
<proteinExistence type="predicted"/>
<reference evidence="1 2" key="1">
    <citation type="submission" date="2019-02" db="EMBL/GenBank/DDBJ databases">
        <title>Kribbella capetownensis sp. nov. and Kribbella speibonae sp. nov., isolated from soil.</title>
        <authorList>
            <person name="Curtis S.M."/>
            <person name="Norton I."/>
            <person name="Everest G.J."/>
            <person name="Meyers P.R."/>
        </authorList>
    </citation>
    <scope>NUCLEOTIDE SEQUENCE [LARGE SCALE GENOMIC DNA]</scope>
    <source>
        <strain evidence="1 2">YM55</strain>
    </source>
</reference>
<sequence length="248" mass="26729">MTDLQFISTTTTDGVLEREFTLGDSIHGMLWSPAAPPARSAPLILLGHGGGRDAKALPMVGRGRHLVAAGFHAVAIDAPGHGERPRTALDDQQIAAMQEAMNTGVPVGPIVVPYNLHLAERAVPEWQATLDALEQLPGIDGPFGYFGLNMGTAIGVPLAAADARVAAAVFGIFWYDGTLAEHARRITVPVEFLLQWDDQHIPRDSGLALFDAFASTEKSLHANAGAHKEVPRFEVESMVRFFDRHLRS</sequence>
<organism evidence="1 2">
    <name type="scientific">Kribbella speibonae</name>
    <dbReference type="NCBI Taxonomy" id="1572660"/>
    <lineage>
        <taxon>Bacteria</taxon>
        <taxon>Bacillati</taxon>
        <taxon>Actinomycetota</taxon>
        <taxon>Actinomycetes</taxon>
        <taxon>Propionibacteriales</taxon>
        <taxon>Kribbellaceae</taxon>
        <taxon>Kribbella</taxon>
    </lineage>
</organism>